<feature type="disulfide bond" evidence="2">
    <location>
        <begin position="353"/>
        <end position="362"/>
    </location>
</feature>
<feature type="disulfide bond" evidence="2">
    <location>
        <begin position="313"/>
        <end position="322"/>
    </location>
</feature>
<dbReference type="SMART" id="SM00181">
    <property type="entry name" value="EGF"/>
    <property type="match status" value="3"/>
</dbReference>
<dbReference type="PANTHER" id="PTHR15036:SF85">
    <property type="entry name" value="SP2353, ISOFORM A"/>
    <property type="match status" value="1"/>
</dbReference>
<accession>A0A3S3NEY4</accession>
<dbReference type="InterPro" id="IPR050372">
    <property type="entry name" value="Neurexin-related_CASP"/>
</dbReference>
<feature type="domain" description="Laminin G" evidence="3">
    <location>
        <begin position="110"/>
        <end position="290"/>
    </location>
</feature>
<dbReference type="Pfam" id="PF00054">
    <property type="entry name" value="Laminin_G_1"/>
    <property type="match status" value="2"/>
</dbReference>
<dbReference type="Gene3D" id="2.10.25.10">
    <property type="entry name" value="Laminin"/>
    <property type="match status" value="2"/>
</dbReference>
<feature type="domain" description="Laminin G" evidence="3">
    <location>
        <begin position="378"/>
        <end position="551"/>
    </location>
</feature>
<dbReference type="SUPFAM" id="SSF49899">
    <property type="entry name" value="Concanavalin A-like lectins/glucanases"/>
    <property type="match status" value="2"/>
</dbReference>
<organism evidence="5 6">
    <name type="scientific">Dinothrombium tinctorium</name>
    <dbReference type="NCBI Taxonomy" id="1965070"/>
    <lineage>
        <taxon>Eukaryota</taxon>
        <taxon>Metazoa</taxon>
        <taxon>Ecdysozoa</taxon>
        <taxon>Arthropoda</taxon>
        <taxon>Chelicerata</taxon>
        <taxon>Arachnida</taxon>
        <taxon>Acari</taxon>
        <taxon>Acariformes</taxon>
        <taxon>Trombidiformes</taxon>
        <taxon>Prostigmata</taxon>
        <taxon>Anystina</taxon>
        <taxon>Parasitengona</taxon>
        <taxon>Trombidioidea</taxon>
        <taxon>Trombidiidae</taxon>
        <taxon>Dinothrombium</taxon>
    </lineage>
</organism>
<evidence type="ECO:0000256" key="2">
    <source>
        <dbReference type="PROSITE-ProRule" id="PRU00076"/>
    </source>
</evidence>
<evidence type="ECO:0000313" key="6">
    <source>
        <dbReference type="Proteomes" id="UP000285301"/>
    </source>
</evidence>
<dbReference type="CDD" id="cd00054">
    <property type="entry name" value="EGF_CA"/>
    <property type="match status" value="2"/>
</dbReference>
<protein>
    <submittedName>
        <fullName evidence="5">Basement membrane-specific heparan sulfate proteoglycan core protein-like protein</fullName>
    </submittedName>
</protein>
<dbReference type="GO" id="GO:0016020">
    <property type="term" value="C:membrane"/>
    <property type="evidence" value="ECO:0007669"/>
    <property type="project" value="UniProtKB-SubCell"/>
</dbReference>
<gene>
    <name evidence="5" type="ORF">B4U79_04956</name>
</gene>
<name>A0A3S3NEY4_9ACAR</name>
<dbReference type="InterPro" id="IPR000742">
    <property type="entry name" value="EGF"/>
</dbReference>
<feature type="domain" description="EGF-like" evidence="4">
    <location>
        <begin position="286"/>
        <end position="323"/>
    </location>
</feature>
<dbReference type="InterPro" id="IPR001881">
    <property type="entry name" value="EGF-like_Ca-bd_dom"/>
</dbReference>
<feature type="non-terminal residue" evidence="5">
    <location>
        <position position="1"/>
    </location>
</feature>
<keyword evidence="6" id="KW-1185">Reference proteome</keyword>
<dbReference type="PROSITE" id="PS50026">
    <property type="entry name" value="EGF_3"/>
    <property type="match status" value="2"/>
</dbReference>
<evidence type="ECO:0000256" key="1">
    <source>
        <dbReference type="ARBA" id="ARBA00023157"/>
    </source>
</evidence>
<dbReference type="Proteomes" id="UP000285301">
    <property type="component" value="Unassembled WGS sequence"/>
</dbReference>
<dbReference type="PANTHER" id="PTHR15036">
    <property type="entry name" value="PIKACHURIN-LIKE PROTEIN"/>
    <property type="match status" value="1"/>
</dbReference>
<dbReference type="EMBL" id="NCKU01009406">
    <property type="protein sequence ID" value="RWS01319.1"/>
    <property type="molecule type" value="Genomic_DNA"/>
</dbReference>
<feature type="domain" description="EGF-like" evidence="4">
    <location>
        <begin position="325"/>
        <end position="363"/>
    </location>
</feature>
<dbReference type="GO" id="GO:0005509">
    <property type="term" value="F:calcium ion binding"/>
    <property type="evidence" value="ECO:0007669"/>
    <property type="project" value="InterPro"/>
</dbReference>
<feature type="non-terminal residue" evidence="5">
    <location>
        <position position="551"/>
    </location>
</feature>
<dbReference type="AlphaFoldDB" id="A0A3S3NEY4"/>
<proteinExistence type="predicted"/>
<keyword evidence="1 2" id="KW-1015">Disulfide bond</keyword>
<dbReference type="GO" id="GO:0048513">
    <property type="term" value="P:animal organ development"/>
    <property type="evidence" value="ECO:0007669"/>
    <property type="project" value="UniProtKB-ARBA"/>
</dbReference>
<dbReference type="Pfam" id="PF00008">
    <property type="entry name" value="EGF"/>
    <property type="match status" value="1"/>
</dbReference>
<dbReference type="PROSITE" id="PS01186">
    <property type="entry name" value="EGF_2"/>
    <property type="match status" value="1"/>
</dbReference>
<dbReference type="InterPro" id="IPR001791">
    <property type="entry name" value="Laminin_G"/>
</dbReference>
<dbReference type="CDD" id="cd00110">
    <property type="entry name" value="LamG"/>
    <property type="match status" value="2"/>
</dbReference>
<reference evidence="5 6" key="1">
    <citation type="journal article" date="2018" name="Gigascience">
        <title>Genomes of trombidid mites reveal novel predicted allergens and laterally-transferred genes associated with secondary metabolism.</title>
        <authorList>
            <person name="Dong X."/>
            <person name="Chaisiri K."/>
            <person name="Xia D."/>
            <person name="Armstrong S.D."/>
            <person name="Fang Y."/>
            <person name="Donnelly M.J."/>
            <person name="Kadowaki T."/>
            <person name="McGarry J.W."/>
            <person name="Darby A.C."/>
            <person name="Makepeace B.L."/>
        </authorList>
    </citation>
    <scope>NUCLEOTIDE SEQUENCE [LARGE SCALE GENOMIC DNA]</scope>
    <source>
        <strain evidence="5">UoL-WK</strain>
    </source>
</reference>
<dbReference type="PROSITE" id="PS00022">
    <property type="entry name" value="EGF_1"/>
    <property type="match status" value="3"/>
</dbReference>
<evidence type="ECO:0000259" key="3">
    <source>
        <dbReference type="PROSITE" id="PS50025"/>
    </source>
</evidence>
<keyword evidence="2" id="KW-0245">EGF-like domain</keyword>
<dbReference type="InterPro" id="IPR013320">
    <property type="entry name" value="ConA-like_dom_sf"/>
</dbReference>
<evidence type="ECO:0000313" key="5">
    <source>
        <dbReference type="EMBL" id="RWS01319.1"/>
    </source>
</evidence>
<dbReference type="OrthoDB" id="283575at2759"/>
<comment type="caution">
    <text evidence="5">The sequence shown here is derived from an EMBL/GenBank/DDBJ whole genome shotgun (WGS) entry which is preliminary data.</text>
</comment>
<comment type="caution">
    <text evidence="2">Lacks conserved residue(s) required for the propagation of feature annotation.</text>
</comment>
<dbReference type="PROSITE" id="PS50025">
    <property type="entry name" value="LAM_G_DOMAIN"/>
    <property type="match status" value="2"/>
</dbReference>
<evidence type="ECO:0000259" key="4">
    <source>
        <dbReference type="PROSITE" id="PS50026"/>
    </source>
</evidence>
<dbReference type="Gene3D" id="2.60.120.200">
    <property type="match status" value="2"/>
</dbReference>
<dbReference type="STRING" id="1965070.A0A3S3NEY4"/>
<dbReference type="SMART" id="SM00179">
    <property type="entry name" value="EGF_CA"/>
    <property type="match status" value="2"/>
</dbReference>
<dbReference type="SUPFAM" id="SSF57196">
    <property type="entry name" value="EGF/Laminin"/>
    <property type="match status" value="1"/>
</dbReference>
<sequence>TMDKVALFEVRENSNDGVNCQDSIEIIKGKQDAAAMKKRFNCTCKNGDDFCLPSELSCTDDPTNMSPRNGGSDVSCECKSGQCAFSFDGTVSCICPLGKAGKRCEIDAPIYDPALTENSFLSLSNWRSSLTYKFEVNIKMKIEKQNDGIIMYCGDSRQKSFMALILRNKLIEFIFDTGSHASPVTIKSEEIEFNKWYDVKIEREHNWGKLTVGNQPSIQGSNVGAGFISVNYFFIGRVQQPNVTVSEAIDLNKSFIGCIAELSINDVNVDLVKSVSSYNNIASCNSSSPCEKSPCQRNATCVALDEFNYSCECHRNFTGKNCEKDQGPCFHLQPCQNNGTCIENIFGSYRCCCALGYFGRNCDNYAPLRNSSSVSFGSGSFFSIRESYITLNQNFLHTDKSSESEEIQFNVKTSSQSGILFFHGQKASANDTIKDFISIEITRGYVELQFEIGNGWTRIKSDVSISDGKVHLVKARRNGNQGELIVDNSNRQIGRSVGTRTTLDAEGDIYIGGIPNYSIFGSRSYAIFTGCISNLIVQNTKINFHENAIGS</sequence>
<dbReference type="SMART" id="SM00282">
    <property type="entry name" value="LamG"/>
    <property type="match status" value="2"/>
</dbReference>